<dbReference type="NCBIfam" id="TIGR00177">
    <property type="entry name" value="molyb_syn"/>
    <property type="match status" value="1"/>
</dbReference>
<evidence type="ECO:0000259" key="14">
    <source>
        <dbReference type="SMART" id="SM00852"/>
    </source>
</evidence>
<evidence type="ECO:0000256" key="3">
    <source>
        <dbReference type="ARBA" id="ARBA00005046"/>
    </source>
</evidence>
<sequence>MMERRVPITVEEAVHKVMAFANCGVKELVPLELAYGRMLADDLVADHDVPSFDRSPYDGFAIRAEDTSRASRENPIVFEVIGEIGAGSVFHKEVEAFQAVRIMTGAQIPKGCNAVVMLELTRHRQYENIGKSYMEVRRSFKEGDNISFQGEDARKGTVLAKRGCYINPGISALLATFGYSEVSVAKKPVIGLLATGSELLDVNEELQPGKIRNSNTYMISSQIRRAGGRVKYFGKFSDDLNTCYEAVKKALSEVDMLITTGGVSVGDYDYLPAIYEKLGASVLFNKVAMRPGSVTTVAQLNGKLLFGLSGNPSACYVGFELFVKPSIRAYMFSEKPHVKREKAMLGEDFLKPNPFTRFVRAKLQYNEGQLIAYPSGFDKSSSVSSLAESNIFIVLQGGTRGYKKGMFVDILLLEDNEGSEWLWTFRKVGRGFDGTSTIRNCRYSDCSGRSNE</sequence>
<dbReference type="InterPro" id="IPR001453">
    <property type="entry name" value="MoaB/Mog_dom"/>
</dbReference>
<dbReference type="PANTHER" id="PTHR10192">
    <property type="entry name" value="MOLYBDOPTERIN BIOSYNTHESIS PROTEIN"/>
    <property type="match status" value="1"/>
</dbReference>
<evidence type="ECO:0000256" key="13">
    <source>
        <dbReference type="RuleBase" id="RU365090"/>
    </source>
</evidence>
<dbReference type="UniPathway" id="UPA00344"/>
<dbReference type="NCBIfam" id="NF045515">
    <property type="entry name" value="Glp_gephyrin"/>
    <property type="match status" value="1"/>
</dbReference>
<dbReference type="Gene3D" id="3.40.980.10">
    <property type="entry name" value="MoaB/Mog-like domain"/>
    <property type="match status" value="1"/>
</dbReference>
<dbReference type="Gene3D" id="3.90.105.10">
    <property type="entry name" value="Molybdopterin biosynthesis moea protein, domain 2"/>
    <property type="match status" value="1"/>
</dbReference>
<dbReference type="Pfam" id="PF03454">
    <property type="entry name" value="MoeA_C"/>
    <property type="match status" value="1"/>
</dbReference>
<dbReference type="EMBL" id="AHDZ01000004">
    <property type="protein sequence ID" value="EOO22200.1"/>
    <property type="molecule type" value="Genomic_DNA"/>
</dbReference>
<evidence type="ECO:0000256" key="1">
    <source>
        <dbReference type="ARBA" id="ARBA00001946"/>
    </source>
</evidence>
<evidence type="ECO:0000256" key="9">
    <source>
        <dbReference type="ARBA" id="ARBA00022723"/>
    </source>
</evidence>
<keyword evidence="11 13" id="KW-0501">Molybdenum cofactor biosynthesis</keyword>
<dbReference type="Pfam" id="PF00994">
    <property type="entry name" value="MoCF_biosynth"/>
    <property type="match status" value="1"/>
</dbReference>
<evidence type="ECO:0000256" key="12">
    <source>
        <dbReference type="ARBA" id="ARBA00047317"/>
    </source>
</evidence>
<dbReference type="Pfam" id="PF03453">
    <property type="entry name" value="MoeA_N"/>
    <property type="match status" value="1"/>
</dbReference>
<evidence type="ECO:0000256" key="2">
    <source>
        <dbReference type="ARBA" id="ARBA00002901"/>
    </source>
</evidence>
<dbReference type="Gene3D" id="2.40.340.10">
    <property type="entry name" value="MoeA, C-terminal, domain IV"/>
    <property type="match status" value="1"/>
</dbReference>
<comment type="function">
    <text evidence="2 13">Catalyzes the insertion of molybdate into adenylated molybdopterin with the concomitant release of AMP.</text>
</comment>
<dbReference type="FunFam" id="2.40.340.10:FF:000002">
    <property type="entry name" value="Molybdopterin molybdenumtransferase"/>
    <property type="match status" value="1"/>
</dbReference>
<evidence type="ECO:0000256" key="5">
    <source>
        <dbReference type="ARBA" id="ARBA00013269"/>
    </source>
</evidence>
<dbReference type="InterPro" id="IPR005110">
    <property type="entry name" value="MoeA_linker/N"/>
</dbReference>
<dbReference type="PANTHER" id="PTHR10192:SF5">
    <property type="entry name" value="GEPHYRIN"/>
    <property type="match status" value="1"/>
</dbReference>
<dbReference type="SMART" id="SM00852">
    <property type="entry name" value="MoCF_biosynth"/>
    <property type="match status" value="1"/>
</dbReference>
<dbReference type="EC" id="2.10.1.1" evidence="5 13"/>
<dbReference type="InterPro" id="IPR036425">
    <property type="entry name" value="MoaB/Mog-like_dom_sf"/>
</dbReference>
<reference evidence="15 16" key="1">
    <citation type="submission" date="2012-12" db="EMBL/GenBank/DDBJ databases">
        <title>The Genome Sequence of Bacillus cereus HuA3-9.</title>
        <authorList>
            <consortium name="The Broad Institute Genome Sequencing Platform"/>
            <consortium name="The Broad Institute Genome Sequencing Center for Infectious Disease"/>
            <person name="Feldgarden M."/>
            <person name="Van der Auwera G.A."/>
            <person name="Mahillon J."/>
            <person name="Duprez V."/>
            <person name="Timmery S."/>
            <person name="Mattelet C."/>
            <person name="Dierick K."/>
            <person name="Sun M."/>
            <person name="Yu Z."/>
            <person name="Zhu L."/>
            <person name="Hu X."/>
            <person name="Shank E.B."/>
            <person name="Swiecicka I."/>
            <person name="Hansen B.M."/>
            <person name="Andrup L."/>
            <person name="Walker B."/>
            <person name="Young S.K."/>
            <person name="Zeng Q."/>
            <person name="Gargeya S."/>
            <person name="Fitzgerald M."/>
            <person name="Haas B."/>
            <person name="Abouelleil A."/>
            <person name="Alvarado L."/>
            <person name="Arachchi H.M."/>
            <person name="Berlin A.M."/>
            <person name="Chapman S.B."/>
            <person name="Dewar J."/>
            <person name="Goldberg J."/>
            <person name="Griggs A."/>
            <person name="Gujja S."/>
            <person name="Hansen M."/>
            <person name="Howarth C."/>
            <person name="Imamovic A."/>
            <person name="Larimer J."/>
            <person name="McCowan C."/>
            <person name="Murphy C."/>
            <person name="Neiman D."/>
            <person name="Pearson M."/>
            <person name="Priest M."/>
            <person name="Roberts A."/>
            <person name="Saif S."/>
            <person name="Shea T."/>
            <person name="Sisk P."/>
            <person name="Sykes S."/>
            <person name="Wortman J."/>
            <person name="Nusbaum C."/>
            <person name="Birren B."/>
        </authorList>
    </citation>
    <scope>NUCLEOTIDE SEQUENCE [LARGE SCALE GENOMIC DNA]</scope>
    <source>
        <strain evidence="15 16">HuA3-9</strain>
    </source>
</reference>
<evidence type="ECO:0000256" key="6">
    <source>
        <dbReference type="ARBA" id="ARBA00021108"/>
    </source>
</evidence>
<evidence type="ECO:0000256" key="4">
    <source>
        <dbReference type="ARBA" id="ARBA00010763"/>
    </source>
</evidence>
<dbReference type="Gene3D" id="2.170.190.11">
    <property type="entry name" value="Molybdopterin biosynthesis moea protein, domain 3"/>
    <property type="match status" value="1"/>
</dbReference>
<organism evidence="15 16">
    <name type="scientific">Bacillus cereus HuA3-9</name>
    <dbReference type="NCBI Taxonomy" id="1053205"/>
    <lineage>
        <taxon>Bacteria</taxon>
        <taxon>Bacillati</taxon>
        <taxon>Bacillota</taxon>
        <taxon>Bacilli</taxon>
        <taxon>Bacillales</taxon>
        <taxon>Bacillaceae</taxon>
        <taxon>Bacillus</taxon>
        <taxon>Bacillus cereus group</taxon>
    </lineage>
</organism>
<gene>
    <name evidence="15" type="ORF">IGA_00619</name>
</gene>
<comment type="catalytic activity">
    <reaction evidence="12">
        <text>adenylyl-molybdopterin + molybdate = Mo-molybdopterin + AMP + H(+)</text>
        <dbReference type="Rhea" id="RHEA:35047"/>
        <dbReference type="ChEBI" id="CHEBI:15378"/>
        <dbReference type="ChEBI" id="CHEBI:36264"/>
        <dbReference type="ChEBI" id="CHEBI:62727"/>
        <dbReference type="ChEBI" id="CHEBI:71302"/>
        <dbReference type="ChEBI" id="CHEBI:456215"/>
        <dbReference type="EC" id="2.10.1.1"/>
    </reaction>
</comment>
<dbReference type="SUPFAM" id="SSF63882">
    <property type="entry name" value="MoeA N-terminal region -like"/>
    <property type="match status" value="1"/>
</dbReference>
<comment type="cofactor">
    <cofactor evidence="1 13">
        <name>Mg(2+)</name>
        <dbReference type="ChEBI" id="CHEBI:18420"/>
    </cofactor>
</comment>
<dbReference type="GO" id="GO:0006777">
    <property type="term" value="P:Mo-molybdopterin cofactor biosynthetic process"/>
    <property type="evidence" value="ECO:0007669"/>
    <property type="project" value="UniProtKB-UniRule"/>
</dbReference>
<dbReference type="SUPFAM" id="SSF53218">
    <property type="entry name" value="Molybdenum cofactor biosynthesis proteins"/>
    <property type="match status" value="1"/>
</dbReference>
<keyword evidence="8 13" id="KW-0808">Transferase</keyword>
<keyword evidence="9 13" id="KW-0479">Metal-binding</keyword>
<protein>
    <recommendedName>
        <fullName evidence="6 13">Molybdopterin molybdenumtransferase</fullName>
        <ecNumber evidence="5 13">2.10.1.1</ecNumber>
    </recommendedName>
</protein>
<comment type="similarity">
    <text evidence="4 13">Belongs to the MoeA family.</text>
</comment>
<dbReference type="AlphaFoldDB" id="R8DEG7"/>
<accession>R8DEG7</accession>
<evidence type="ECO:0000313" key="16">
    <source>
        <dbReference type="Proteomes" id="UP000014003"/>
    </source>
</evidence>
<evidence type="ECO:0000313" key="15">
    <source>
        <dbReference type="EMBL" id="EOO22200.1"/>
    </source>
</evidence>
<dbReference type="InterPro" id="IPR036135">
    <property type="entry name" value="MoeA_linker/N_sf"/>
</dbReference>
<dbReference type="InterPro" id="IPR038987">
    <property type="entry name" value="MoeA-like"/>
</dbReference>
<comment type="caution">
    <text evidence="15">The sequence shown here is derived from an EMBL/GenBank/DDBJ whole genome shotgun (WGS) entry which is preliminary data.</text>
</comment>
<dbReference type="GO" id="GO:0061599">
    <property type="term" value="F:molybdopterin molybdotransferase activity"/>
    <property type="evidence" value="ECO:0007669"/>
    <property type="project" value="UniProtKB-UniRule"/>
</dbReference>
<keyword evidence="7 13" id="KW-0500">Molybdenum</keyword>
<evidence type="ECO:0000256" key="11">
    <source>
        <dbReference type="ARBA" id="ARBA00023150"/>
    </source>
</evidence>
<name>R8DEG7_BACCE</name>
<dbReference type="GO" id="GO:0046872">
    <property type="term" value="F:metal ion binding"/>
    <property type="evidence" value="ECO:0007669"/>
    <property type="project" value="UniProtKB-UniRule"/>
</dbReference>
<dbReference type="Proteomes" id="UP000014003">
    <property type="component" value="Unassembled WGS sequence"/>
</dbReference>
<dbReference type="GO" id="GO:0005829">
    <property type="term" value="C:cytosol"/>
    <property type="evidence" value="ECO:0007669"/>
    <property type="project" value="TreeGrafter"/>
</dbReference>
<dbReference type="FunFam" id="3.40.980.10:FF:000004">
    <property type="entry name" value="Molybdopterin molybdenumtransferase"/>
    <property type="match status" value="1"/>
</dbReference>
<dbReference type="SUPFAM" id="SSF63867">
    <property type="entry name" value="MoeA C-terminal domain-like"/>
    <property type="match status" value="1"/>
</dbReference>
<dbReference type="FunFam" id="2.170.190.11:FF:000001">
    <property type="entry name" value="Molybdopterin molybdenumtransferase"/>
    <property type="match status" value="1"/>
</dbReference>
<keyword evidence="10 13" id="KW-0460">Magnesium</keyword>
<dbReference type="HOGENOM" id="CLU_010186_7_1_9"/>
<evidence type="ECO:0000256" key="10">
    <source>
        <dbReference type="ARBA" id="ARBA00022842"/>
    </source>
</evidence>
<evidence type="ECO:0000256" key="7">
    <source>
        <dbReference type="ARBA" id="ARBA00022505"/>
    </source>
</evidence>
<dbReference type="InterPro" id="IPR005111">
    <property type="entry name" value="MoeA_C_domain_IV"/>
</dbReference>
<feature type="domain" description="MoaB/Mog" evidence="14">
    <location>
        <begin position="191"/>
        <end position="329"/>
    </location>
</feature>
<dbReference type="PATRIC" id="fig|1053205.3.peg.634"/>
<comment type="pathway">
    <text evidence="3 13">Cofactor biosynthesis; molybdopterin biosynthesis.</text>
</comment>
<dbReference type="CDD" id="cd00887">
    <property type="entry name" value="MoeA"/>
    <property type="match status" value="1"/>
</dbReference>
<dbReference type="InterPro" id="IPR036688">
    <property type="entry name" value="MoeA_C_domain_IV_sf"/>
</dbReference>
<proteinExistence type="inferred from homology"/>
<evidence type="ECO:0000256" key="8">
    <source>
        <dbReference type="ARBA" id="ARBA00022679"/>
    </source>
</evidence>